<evidence type="ECO:0000256" key="9">
    <source>
        <dbReference type="ARBA" id="ARBA00023069"/>
    </source>
</evidence>
<dbReference type="SUPFAM" id="SSF52540">
    <property type="entry name" value="P-loop containing nucleoside triphosphate hydrolases"/>
    <property type="match status" value="2"/>
</dbReference>
<dbReference type="InterPro" id="IPR041589">
    <property type="entry name" value="DNAH3_AAA_lid_1"/>
</dbReference>
<evidence type="ECO:0000256" key="12">
    <source>
        <dbReference type="ARBA" id="ARBA00023273"/>
    </source>
</evidence>
<evidence type="ECO:0000313" key="15">
    <source>
        <dbReference type="EMBL" id="VEN56386.1"/>
    </source>
</evidence>
<dbReference type="OrthoDB" id="424310at2759"/>
<dbReference type="GO" id="GO:0007018">
    <property type="term" value="P:microtubule-based movement"/>
    <property type="evidence" value="ECO:0007669"/>
    <property type="project" value="InterPro"/>
</dbReference>
<keyword evidence="7" id="KW-0243">Dynein</keyword>
<evidence type="ECO:0000256" key="1">
    <source>
        <dbReference type="ARBA" id="ARBA00004430"/>
    </source>
</evidence>
<dbReference type="InterPro" id="IPR026983">
    <property type="entry name" value="DHC"/>
</dbReference>
<dbReference type="GO" id="GO:0051959">
    <property type="term" value="F:dynein light intermediate chain binding"/>
    <property type="evidence" value="ECO:0007669"/>
    <property type="project" value="InterPro"/>
</dbReference>
<evidence type="ECO:0000256" key="2">
    <source>
        <dbReference type="ARBA" id="ARBA00008887"/>
    </source>
</evidence>
<dbReference type="PANTHER" id="PTHR22878">
    <property type="entry name" value="DYNEIN HEAVY CHAIN 6, AXONEMAL-LIKE-RELATED"/>
    <property type="match status" value="1"/>
</dbReference>
<dbReference type="Pfam" id="PF12777">
    <property type="entry name" value="MT"/>
    <property type="match status" value="1"/>
</dbReference>
<keyword evidence="4" id="KW-0493">Microtubule</keyword>
<keyword evidence="11" id="KW-0206">Cytoskeleton</keyword>
<dbReference type="GO" id="GO:0005930">
    <property type="term" value="C:axoneme"/>
    <property type="evidence" value="ECO:0007669"/>
    <property type="project" value="UniProtKB-SubCell"/>
</dbReference>
<dbReference type="Pfam" id="PF12775">
    <property type="entry name" value="AAA_7"/>
    <property type="match status" value="1"/>
</dbReference>
<feature type="domain" description="AAA+ ATPase" evidence="14">
    <location>
        <begin position="23"/>
        <end position="169"/>
    </location>
</feature>
<dbReference type="GO" id="GO:0045505">
    <property type="term" value="F:dynein intermediate chain binding"/>
    <property type="evidence" value="ECO:0007669"/>
    <property type="project" value="InterPro"/>
</dbReference>
<dbReference type="Proteomes" id="UP000410492">
    <property type="component" value="Unassembled WGS sequence"/>
</dbReference>
<dbReference type="GO" id="GO:0005524">
    <property type="term" value="F:ATP binding"/>
    <property type="evidence" value="ECO:0007669"/>
    <property type="project" value="UniProtKB-KW"/>
</dbReference>
<feature type="coiled-coil region" evidence="13">
    <location>
        <begin position="864"/>
        <end position="926"/>
    </location>
</feature>
<keyword evidence="12" id="KW-0966">Cell projection</keyword>
<dbReference type="CDD" id="cd00009">
    <property type="entry name" value="AAA"/>
    <property type="match status" value="1"/>
</dbReference>
<evidence type="ECO:0000256" key="10">
    <source>
        <dbReference type="ARBA" id="ARBA00023175"/>
    </source>
</evidence>
<feature type="non-terminal residue" evidence="15">
    <location>
        <position position="1"/>
    </location>
</feature>
<evidence type="ECO:0000256" key="11">
    <source>
        <dbReference type="ARBA" id="ARBA00023212"/>
    </source>
</evidence>
<keyword evidence="6" id="KW-0067">ATP-binding</keyword>
<dbReference type="FunFam" id="1.20.920.30:FF:000002">
    <property type="entry name" value="Dynein axonemal heavy chain 3"/>
    <property type="match status" value="1"/>
</dbReference>
<dbReference type="Pfam" id="PF12780">
    <property type="entry name" value="AAA_8"/>
    <property type="match status" value="1"/>
</dbReference>
<dbReference type="Gene3D" id="1.20.920.20">
    <property type="match status" value="1"/>
</dbReference>
<reference evidence="15 16" key="1">
    <citation type="submission" date="2019-01" db="EMBL/GenBank/DDBJ databases">
        <authorList>
            <person name="Sayadi A."/>
        </authorList>
    </citation>
    <scope>NUCLEOTIDE SEQUENCE [LARGE SCALE GENOMIC DNA]</scope>
</reference>
<evidence type="ECO:0000259" key="14">
    <source>
        <dbReference type="SMART" id="SM00382"/>
    </source>
</evidence>
<keyword evidence="10" id="KW-0505">Motor protein</keyword>
<evidence type="ECO:0000256" key="4">
    <source>
        <dbReference type="ARBA" id="ARBA00022701"/>
    </source>
</evidence>
<organism evidence="15 16">
    <name type="scientific">Callosobruchus maculatus</name>
    <name type="common">Southern cowpea weevil</name>
    <name type="synonym">Pulse bruchid</name>
    <dbReference type="NCBI Taxonomy" id="64391"/>
    <lineage>
        <taxon>Eukaryota</taxon>
        <taxon>Metazoa</taxon>
        <taxon>Ecdysozoa</taxon>
        <taxon>Arthropoda</taxon>
        <taxon>Hexapoda</taxon>
        <taxon>Insecta</taxon>
        <taxon>Pterygota</taxon>
        <taxon>Neoptera</taxon>
        <taxon>Endopterygota</taxon>
        <taxon>Coleoptera</taxon>
        <taxon>Polyphaga</taxon>
        <taxon>Cucujiformia</taxon>
        <taxon>Chrysomeloidea</taxon>
        <taxon>Chrysomelidae</taxon>
        <taxon>Bruchinae</taxon>
        <taxon>Bruchini</taxon>
        <taxon>Callosobruchus</taxon>
    </lineage>
</organism>
<evidence type="ECO:0000256" key="3">
    <source>
        <dbReference type="ARBA" id="ARBA00022490"/>
    </source>
</evidence>
<dbReference type="GO" id="GO:0030286">
    <property type="term" value="C:dynein complex"/>
    <property type="evidence" value="ECO:0007669"/>
    <property type="project" value="UniProtKB-KW"/>
</dbReference>
<dbReference type="SMART" id="SM00382">
    <property type="entry name" value="AAA"/>
    <property type="match status" value="1"/>
</dbReference>
<protein>
    <recommendedName>
        <fullName evidence="14">AAA+ ATPase domain-containing protein</fullName>
    </recommendedName>
</protein>
<evidence type="ECO:0000256" key="8">
    <source>
        <dbReference type="ARBA" id="ARBA00023054"/>
    </source>
</evidence>
<evidence type="ECO:0000313" key="16">
    <source>
        <dbReference type="Proteomes" id="UP000410492"/>
    </source>
</evidence>
<dbReference type="GO" id="GO:0005874">
    <property type="term" value="C:microtubule"/>
    <property type="evidence" value="ECO:0007669"/>
    <property type="project" value="UniProtKB-KW"/>
</dbReference>
<keyword evidence="5" id="KW-0547">Nucleotide-binding</keyword>
<keyword evidence="9" id="KW-0969">Cilium</keyword>
<evidence type="ECO:0000256" key="5">
    <source>
        <dbReference type="ARBA" id="ARBA00022741"/>
    </source>
</evidence>
<keyword evidence="8 13" id="KW-0175">Coiled coil</keyword>
<dbReference type="EMBL" id="CAACVG010010686">
    <property type="protein sequence ID" value="VEN56386.1"/>
    <property type="molecule type" value="Genomic_DNA"/>
</dbReference>
<keyword evidence="3" id="KW-0963">Cytoplasm</keyword>
<accession>A0A653D8W3</accession>
<dbReference type="InterPro" id="IPR003593">
    <property type="entry name" value="AAA+_ATPase"/>
</dbReference>
<gene>
    <name evidence="15" type="ORF">CALMAC_LOCUS15292</name>
</gene>
<evidence type="ECO:0000256" key="7">
    <source>
        <dbReference type="ARBA" id="ARBA00023017"/>
    </source>
</evidence>
<dbReference type="InterPro" id="IPR027417">
    <property type="entry name" value="P-loop_NTPase"/>
</dbReference>
<dbReference type="FunFam" id="1.20.920.20:FF:000006">
    <property type="entry name" value="Dynein, axonemal, heavy chain 6"/>
    <property type="match status" value="1"/>
</dbReference>
<sequence>SELIIQTNDSCFQRFFLKTCLDNDLPILFVGPTGTGKTAIVLDHLLNLPKEKYLPNVINFSARTSSVMTQEMVMAKLDKRRRGVFGPSMGKKCVLFIDDVGMPQKETWGAQPPVELLRQWIDHGHWYEKDTSTLYLVDLMFVGAMGVPGGGRNEITDRFLRHMQIIGLDSFDDNTLTKIFSTILEWHFAKGYVEPVARLSKFCVSGTIEVYKEATLNFLPTPSKSHYTFSLRDFSRVINGLLLTPPQKMDDPDKFIRLWIHETYRVFHDRLIDDADRVKLFDIVKKATYQNFRQPMEKVCANLVGEEETLGPQHLRNLFYGNYMEPDADPKHYDEILDMEDLIEKMEYYLGEYNMLSKSPMNLVMFKFAIEHVSRVSRVLTQPNGNVLLVGIGGSGRHSSAKLAASMAESTIFEIEIGRTYGISDWREDLKRLLLKAGCDGKPIVFLFGDTQIKDEMFVEDINTILNTADVPNLYQPDEKAEILEKMQAASKDSGKKVDSTPLALYNFFIERVRNNLHVALCMSPIGDSFRVRCRMFPSLINCCTIDWFQTWPDDALERVANMFLSQTDINPEMIELCVSICKHFHVTVQEASQIFFREQKRKTYITPTSYLELIQTFKTLYALKVDQITLQRNRYETGLEKLDFAAGQVGLMQDELTALQPKLIVASEKTEKLMVKIEQDTVKVEKQKEIVGADEALANEAAAAAQAIKDDCESDLSEAIPALEAAVEALDTLKPADITVVKSMKNPPSGVKLVMEAICVMKQMKPERKPDLTTGRMVEDYWGPSVKLLGDMKFLENLKAYDKDNIPAPVMKRIRERFMPDREFDPDRIKSVSTACEGLCKWVRAMEVYDRVIKIVAPKKARLAEAEAELATQMDTLNAKRAELQIVADKLQALNDEFAAETKKKKDLEDEINLCSQKLDRAESSLVVWVARKQDGLKQLLLCMVCWVT</sequence>
<dbReference type="Gene3D" id="3.40.50.300">
    <property type="entry name" value="P-loop containing nucleotide triphosphate hydrolases"/>
    <property type="match status" value="1"/>
</dbReference>
<comment type="subcellular location">
    <subcellularLocation>
        <location evidence="1">Cytoplasm</location>
        <location evidence="1">Cytoskeleton</location>
        <location evidence="1">Cilium axoneme</location>
    </subcellularLocation>
</comment>
<evidence type="ECO:0000256" key="13">
    <source>
        <dbReference type="SAM" id="Coils"/>
    </source>
</evidence>
<proteinExistence type="inferred from homology"/>
<dbReference type="InterPro" id="IPR024317">
    <property type="entry name" value="Dynein_heavy_chain_D4_dom"/>
</dbReference>
<dbReference type="Pfam" id="PF17857">
    <property type="entry name" value="AAA_lid_1"/>
    <property type="match status" value="1"/>
</dbReference>
<dbReference type="Gene3D" id="1.20.920.30">
    <property type="match status" value="1"/>
</dbReference>
<comment type="similarity">
    <text evidence="2">Belongs to the dynein heavy chain family.</text>
</comment>
<evidence type="ECO:0000256" key="6">
    <source>
        <dbReference type="ARBA" id="ARBA00022840"/>
    </source>
</evidence>
<dbReference type="AlphaFoldDB" id="A0A653D8W3"/>
<dbReference type="InterPro" id="IPR024743">
    <property type="entry name" value="Dynein_HC_stalk"/>
</dbReference>
<dbReference type="FunFam" id="3.40.50.300:FF:002141">
    <property type="entry name" value="Dynein heavy chain"/>
    <property type="match status" value="1"/>
</dbReference>
<keyword evidence="16" id="KW-1185">Reference proteome</keyword>
<dbReference type="PANTHER" id="PTHR22878:SF71">
    <property type="entry name" value="DYNEIN, AXONEMAL, HEAVY CHAIN 3"/>
    <property type="match status" value="1"/>
</dbReference>
<name>A0A653D8W3_CALMS</name>